<dbReference type="GO" id="GO:0005886">
    <property type="term" value="C:plasma membrane"/>
    <property type="evidence" value="ECO:0007669"/>
    <property type="project" value="UniProtKB-SubCell"/>
</dbReference>
<dbReference type="KEGG" id="srq:SR187_2640"/>
<keyword evidence="4 6" id="KW-1133">Transmembrane helix</keyword>
<feature type="transmembrane region" description="Helical" evidence="6">
    <location>
        <begin position="112"/>
        <end position="131"/>
    </location>
</feature>
<accession>A0A2Z5TLB4</accession>
<dbReference type="Pfam" id="PF03631">
    <property type="entry name" value="Virul_fac_BrkB"/>
    <property type="match status" value="1"/>
</dbReference>
<evidence type="ECO:0000256" key="4">
    <source>
        <dbReference type="ARBA" id="ARBA00022989"/>
    </source>
</evidence>
<feature type="transmembrane region" description="Helical" evidence="6">
    <location>
        <begin position="199"/>
        <end position="219"/>
    </location>
</feature>
<evidence type="ECO:0000256" key="1">
    <source>
        <dbReference type="ARBA" id="ARBA00004651"/>
    </source>
</evidence>
<evidence type="ECO:0000256" key="3">
    <source>
        <dbReference type="ARBA" id="ARBA00022692"/>
    </source>
</evidence>
<feature type="transmembrane region" description="Helical" evidence="6">
    <location>
        <begin position="52"/>
        <end position="74"/>
    </location>
</feature>
<gene>
    <name evidence="7" type="ORF">SR187_2640</name>
</gene>
<evidence type="ECO:0000256" key="6">
    <source>
        <dbReference type="SAM" id="Phobius"/>
    </source>
</evidence>
<protein>
    <submittedName>
        <fullName evidence="7">YihY/virulence factor BrkB family protein</fullName>
    </submittedName>
</protein>
<name>A0A2Z5TLB4_9STRE</name>
<reference evidence="7 8" key="1">
    <citation type="journal article" date="2018" name="Genome Biol. Evol.">
        <title>Complete Genome Sequence of Streptococcus ruminantium sp. nov. GUT-187T (=DSM 104980T =JCM 31869T), the Type Strain of S. ruminantium, and Comparison with Genome Sequences of Streptococcus suis Strains.</title>
        <authorList>
            <person name="Tohya M."/>
            <person name="Sekizaki T."/>
            <person name="Miyoshi-Akiyama T."/>
        </authorList>
    </citation>
    <scope>NUCLEOTIDE SEQUENCE [LARGE SCALE GENOMIC DNA]</scope>
    <source>
        <strain evidence="7 8">GUT187T</strain>
    </source>
</reference>
<feature type="transmembrane region" description="Helical" evidence="6">
    <location>
        <begin position="264"/>
        <end position="290"/>
    </location>
</feature>
<evidence type="ECO:0000313" key="7">
    <source>
        <dbReference type="EMBL" id="BBA92137.1"/>
    </source>
</evidence>
<evidence type="ECO:0000313" key="8">
    <source>
        <dbReference type="Proteomes" id="UP000269331"/>
    </source>
</evidence>
<keyword evidence="5 6" id="KW-0472">Membrane</keyword>
<keyword evidence="2" id="KW-1003">Cell membrane</keyword>
<dbReference type="InterPro" id="IPR017039">
    <property type="entry name" value="Virul_fac_BrkB"/>
</dbReference>
<feature type="transmembrane region" description="Helical" evidence="6">
    <location>
        <begin position="152"/>
        <end position="179"/>
    </location>
</feature>
<dbReference type="Proteomes" id="UP000269331">
    <property type="component" value="Chromosome"/>
</dbReference>
<keyword evidence="3 6" id="KW-0812">Transmembrane</keyword>
<sequence>MQSLVLSQGLNSYTKKEKRMKKAKFWEGLKTFCSTFFSLYQSSDIDVTSVAVAYYLLISIFPVLLTLANLLPYFPFDIDLILTVLADFVPERLYPSVSDFVVSVLTKPSTSWLGISIATTLWTLSCSMTILQKAVNKAYGINKHRDFIIGRLIGIFLGIGLQVIIILSITLLTFGQVILSSIDKLFHFENGWLRGLLSQTQLIGFMGLFAALIMLYFFLPNVRIKKVRYVLPGTIFVLVTMASIGQFFSIYVDNYANKLLDFRMMAAVIFLVFMLWFIFMAQVLIIGAIINASVQSMQVEEFHARDGDIVSILNRIKAKFTSIDKEG</sequence>
<dbReference type="PIRSF" id="PIRSF035875">
    <property type="entry name" value="RNase_BN"/>
    <property type="match status" value="1"/>
</dbReference>
<evidence type="ECO:0000256" key="2">
    <source>
        <dbReference type="ARBA" id="ARBA00022475"/>
    </source>
</evidence>
<comment type="subcellular location">
    <subcellularLocation>
        <location evidence="1">Cell membrane</location>
        <topology evidence="1">Multi-pass membrane protein</topology>
    </subcellularLocation>
</comment>
<organism evidence="7 8">
    <name type="scientific">Streptococcus ruminantium</name>
    <dbReference type="NCBI Taxonomy" id="1917441"/>
    <lineage>
        <taxon>Bacteria</taxon>
        <taxon>Bacillati</taxon>
        <taxon>Bacillota</taxon>
        <taxon>Bacilli</taxon>
        <taxon>Lactobacillales</taxon>
        <taxon>Streptococcaceae</taxon>
        <taxon>Streptococcus</taxon>
    </lineage>
</organism>
<evidence type="ECO:0000256" key="5">
    <source>
        <dbReference type="ARBA" id="ARBA00023136"/>
    </source>
</evidence>
<feature type="transmembrane region" description="Helical" evidence="6">
    <location>
        <begin position="231"/>
        <end position="252"/>
    </location>
</feature>
<dbReference type="PANTHER" id="PTHR30213">
    <property type="entry name" value="INNER MEMBRANE PROTEIN YHJD"/>
    <property type="match status" value="1"/>
</dbReference>
<dbReference type="EMBL" id="AP018400">
    <property type="protein sequence ID" value="BBA92137.1"/>
    <property type="molecule type" value="Genomic_DNA"/>
</dbReference>
<dbReference type="AlphaFoldDB" id="A0A2Z5TLB4"/>
<dbReference type="PANTHER" id="PTHR30213:SF0">
    <property type="entry name" value="UPF0761 MEMBRANE PROTEIN YIHY"/>
    <property type="match status" value="1"/>
</dbReference>
<proteinExistence type="predicted"/>